<sequence length="218" mass="23229">MKKHLLSVVVASCICVNMSFADSKGNGFFLGVDFGGSVGALTNTGLTISGNAGQGGVPAKETMQVNAGFGLNLRIGGQRYFDRENGMRYYLSIGGVFGAPSYAFGDLKVSGITMIGDINMDFLHDFTSTESQRVGIYVGMGAGYMTTLYPGGSALTIQNMDIPSFSGVTIGLNFGVRTLVARHHQFEFSTKSVVTHSKATENIIGFQVFLGANYSYLF</sequence>
<proteinExistence type="predicted"/>
<evidence type="ECO:0008006" key="4">
    <source>
        <dbReference type="Google" id="ProtNLM"/>
    </source>
</evidence>
<dbReference type="Proteomes" id="UP000188298">
    <property type="component" value="Chromosome"/>
</dbReference>
<name>A0A1Q2LJM4_9HELI</name>
<evidence type="ECO:0000313" key="3">
    <source>
        <dbReference type="Proteomes" id="UP000188298"/>
    </source>
</evidence>
<evidence type="ECO:0000313" key="2">
    <source>
        <dbReference type="EMBL" id="AQQ60207.1"/>
    </source>
</evidence>
<dbReference type="Pfam" id="PF01856">
    <property type="entry name" value="HP_OMP"/>
    <property type="match status" value="1"/>
</dbReference>
<feature type="chain" id="PRO_5010213821" description="Outer membrane beta-barrel protein" evidence="1">
    <location>
        <begin position="22"/>
        <end position="218"/>
    </location>
</feature>
<dbReference type="AlphaFoldDB" id="A0A1Q2LJM4"/>
<organism evidence="2 3">
    <name type="scientific">Helicobacter bilis</name>
    <dbReference type="NCBI Taxonomy" id="37372"/>
    <lineage>
        <taxon>Bacteria</taxon>
        <taxon>Pseudomonadati</taxon>
        <taxon>Campylobacterota</taxon>
        <taxon>Epsilonproteobacteria</taxon>
        <taxon>Campylobacterales</taxon>
        <taxon>Helicobacteraceae</taxon>
        <taxon>Helicobacter</taxon>
    </lineage>
</organism>
<dbReference type="EMBL" id="CP019645">
    <property type="protein sequence ID" value="AQQ60207.1"/>
    <property type="molecule type" value="Genomic_DNA"/>
</dbReference>
<reference evidence="2 3" key="1">
    <citation type="submission" date="2017-02" db="EMBL/GenBank/DDBJ databases">
        <title>Whole genome sequencing of Helicobacter bilis strain AAQJH.</title>
        <authorList>
            <person name="Conlan S."/>
            <person name="Thomas P.J."/>
            <person name="Mullikin J."/>
            <person name="Palmore T.N."/>
            <person name="Frank K.M."/>
            <person name="Segre J.A."/>
        </authorList>
    </citation>
    <scope>NUCLEOTIDE SEQUENCE [LARGE SCALE GENOMIC DNA]</scope>
    <source>
        <strain evidence="2 3">AAQJH</strain>
    </source>
</reference>
<keyword evidence="1" id="KW-0732">Signal</keyword>
<feature type="signal peptide" evidence="1">
    <location>
        <begin position="1"/>
        <end position="21"/>
    </location>
</feature>
<accession>A0A1Q2LJM4</accession>
<dbReference type="InterPro" id="IPR002718">
    <property type="entry name" value="OMP_Helicobacter"/>
</dbReference>
<dbReference type="KEGG" id="hbl:XJ32_09010"/>
<dbReference type="RefSeq" id="WP_005218348.1">
    <property type="nucleotide sequence ID" value="NZ_CABKOK010000009.1"/>
</dbReference>
<evidence type="ECO:0000256" key="1">
    <source>
        <dbReference type="SAM" id="SignalP"/>
    </source>
</evidence>
<protein>
    <recommendedName>
        <fullName evidence="4">Outer membrane beta-barrel protein</fullName>
    </recommendedName>
</protein>
<gene>
    <name evidence="2" type="ORF">XJ32_09010</name>
</gene>